<dbReference type="EMBL" id="BBTG02000043">
    <property type="protein sequence ID" value="GAO16081.1"/>
    <property type="molecule type" value="Genomic_DNA"/>
</dbReference>
<proteinExistence type="predicted"/>
<gene>
    <name evidence="1" type="ORF">UVI_02054220</name>
</gene>
<protein>
    <submittedName>
        <fullName evidence="1">Uncharacterized protein</fullName>
    </submittedName>
</protein>
<sequence length="179" mass="19328">MDASSKGAPHIPTLRNTLPVGTWCQVPAEASSIAKYAVQLAWIAAPVQHQPARRCISGALSLLCLYAYGFEPWSPARRNHRRPCIDPAFDARAGKLFKGGKGPCGRRPSAMASWIVRLATRRGSPTRNAACARLLFPLLAVPALGTGNGRTSPPYHLIHEGQSIRRMEPQEGIAPVFAV</sequence>
<evidence type="ECO:0000313" key="2">
    <source>
        <dbReference type="Proteomes" id="UP000054053"/>
    </source>
</evidence>
<reference evidence="2" key="1">
    <citation type="journal article" date="2016" name="Genome Announc.">
        <title>Genome sequence of Ustilaginoidea virens IPU010, a rice pathogenic fungus causing false smut.</title>
        <authorList>
            <person name="Kumagai T."/>
            <person name="Ishii T."/>
            <person name="Terai G."/>
            <person name="Umemura M."/>
            <person name="Machida M."/>
            <person name="Asai K."/>
        </authorList>
    </citation>
    <scope>NUCLEOTIDE SEQUENCE [LARGE SCALE GENOMIC DNA]</scope>
    <source>
        <strain evidence="2">IPU010</strain>
    </source>
</reference>
<evidence type="ECO:0000313" key="1">
    <source>
        <dbReference type="EMBL" id="GAO16081.1"/>
    </source>
</evidence>
<organism evidence="1 2">
    <name type="scientific">Ustilaginoidea virens</name>
    <name type="common">Rice false smut fungus</name>
    <name type="synonym">Villosiclava virens</name>
    <dbReference type="NCBI Taxonomy" id="1159556"/>
    <lineage>
        <taxon>Eukaryota</taxon>
        <taxon>Fungi</taxon>
        <taxon>Dikarya</taxon>
        <taxon>Ascomycota</taxon>
        <taxon>Pezizomycotina</taxon>
        <taxon>Sordariomycetes</taxon>
        <taxon>Hypocreomycetidae</taxon>
        <taxon>Hypocreales</taxon>
        <taxon>Clavicipitaceae</taxon>
        <taxon>Ustilaginoidea</taxon>
    </lineage>
</organism>
<comment type="caution">
    <text evidence="1">The sequence shown here is derived from an EMBL/GenBank/DDBJ whole genome shotgun (WGS) entry which is preliminary data.</text>
</comment>
<dbReference type="AlphaFoldDB" id="A0A1B5KYK5"/>
<name>A0A1B5KYK5_USTVR</name>
<accession>A0A1B5KYK5</accession>
<dbReference type="Proteomes" id="UP000054053">
    <property type="component" value="Unassembled WGS sequence"/>
</dbReference>